<dbReference type="EMBL" id="PYVN01000069">
    <property type="protein sequence ID" value="PTB85858.1"/>
    <property type="molecule type" value="Genomic_DNA"/>
</dbReference>
<proteinExistence type="predicted"/>
<evidence type="ECO:0008006" key="2">
    <source>
        <dbReference type="Google" id="ProtNLM"/>
    </source>
</evidence>
<name>A0A2T4CWF8_9GAMM</name>
<comment type="caution">
    <text evidence="1">The sequence shown here is derived from an EMBL/GenBank/DDBJ whole genome shotgun (WGS) entry which is preliminary data.</text>
</comment>
<reference evidence="1" key="1">
    <citation type="submission" date="2018-03" db="EMBL/GenBank/DDBJ databases">
        <title>Cross-interface Injection: A General Nanoliter Liquid Handling Method Applied to Single Cells Genome Amplification Automated Nanoliter Liquid Handling Applied to Single Cell Multiple Displacement Amplification.</title>
        <authorList>
            <person name="Yun J."/>
            <person name="Xu P."/>
            <person name="Xu J."/>
            <person name="Dai X."/>
            <person name="Wang Y."/>
            <person name="Zheng X."/>
            <person name="Cao C."/>
            <person name="Yi Q."/>
            <person name="Zhu Y."/>
            <person name="Wang L."/>
            <person name="Dong Z."/>
            <person name="Huang Y."/>
            <person name="Huang L."/>
            <person name="Du W."/>
        </authorList>
    </citation>
    <scope>NUCLEOTIDE SEQUENCE [LARGE SCALE GENOMIC DNA]</scope>
    <source>
        <strain evidence="1">Z-D3-2</strain>
    </source>
</reference>
<dbReference type="InterPro" id="IPR046733">
    <property type="entry name" value="DUF6625"/>
</dbReference>
<organism evidence="1">
    <name type="scientific">Pseudidiomarina aestuarii</name>
    <dbReference type="NCBI Taxonomy" id="624146"/>
    <lineage>
        <taxon>Bacteria</taxon>
        <taxon>Pseudomonadati</taxon>
        <taxon>Pseudomonadota</taxon>
        <taxon>Gammaproteobacteria</taxon>
        <taxon>Alteromonadales</taxon>
        <taxon>Idiomarinaceae</taxon>
        <taxon>Pseudidiomarina</taxon>
    </lineage>
</organism>
<gene>
    <name evidence="1" type="ORF">C9940_04690</name>
</gene>
<protein>
    <recommendedName>
        <fullName evidence="2">Glycosyl transferase</fullName>
    </recommendedName>
</protein>
<dbReference type="Pfam" id="PF20330">
    <property type="entry name" value="DUF6625"/>
    <property type="match status" value="1"/>
</dbReference>
<accession>A0A2T4CWF8</accession>
<evidence type="ECO:0000313" key="1">
    <source>
        <dbReference type="EMBL" id="PTB85858.1"/>
    </source>
</evidence>
<sequence>MQHQKIIIIIPYFGQWPEWFELYIESCKNNPQINWLFYTDCGEPVNQCSNVRYIHLSFEEYKRLASDRLAINFNPSSPYKLCDLKPALGFIHESDIKDYDFFAVGDVDIIYGQIRDFITDELLQKYDVIGTHNRRLSGHLAIFRNTDRYRQAFRKIPDWQKLMERDEHIGLDESKFSKLFVRHKNHPLWLRKLWSYSSRYQRRVLYKEQFSTVLSPIKWLDGSSDHPQQWFWKDGHLTNDRDNREFMYLHFMNWKSNRWLPKNLRDAPAAWSSLDKLVQIDIEQARKNGFQISPQGFTPINPNYLKG</sequence>
<dbReference type="AlphaFoldDB" id="A0A2T4CWF8"/>